<keyword evidence="2" id="KW-1185">Reference proteome</keyword>
<dbReference type="STRING" id="199310.c1861"/>
<evidence type="ECO:0000313" key="1">
    <source>
        <dbReference type="EMBL" id="AAN80324.1"/>
    </source>
</evidence>
<protein>
    <submittedName>
        <fullName evidence="1">Uncharacterized protein</fullName>
    </submittedName>
</protein>
<dbReference type="KEGG" id="ecc:c1861"/>
<dbReference type="Proteomes" id="UP000001410">
    <property type="component" value="Chromosome"/>
</dbReference>
<sequence>MAKFTSVCNVLENSTKSPQRQNAMQNQEGRFQNFFALICKTE</sequence>
<dbReference type="EMBL" id="AE014075">
    <property type="protein sequence ID" value="AAN80324.1"/>
    <property type="molecule type" value="Genomic_DNA"/>
</dbReference>
<gene>
    <name evidence="1" type="ordered locus">c1861</name>
</gene>
<dbReference type="AlphaFoldDB" id="A0A0H2V7H7"/>
<dbReference type="HOGENOM" id="CLU_3289468_0_0_6"/>
<evidence type="ECO:0000313" key="2">
    <source>
        <dbReference type="Proteomes" id="UP000001410"/>
    </source>
</evidence>
<organism evidence="1 2">
    <name type="scientific">Escherichia coli O6:H1 (strain CFT073 / ATCC 700928 / UPEC)</name>
    <dbReference type="NCBI Taxonomy" id="199310"/>
    <lineage>
        <taxon>Bacteria</taxon>
        <taxon>Pseudomonadati</taxon>
        <taxon>Pseudomonadota</taxon>
        <taxon>Gammaproteobacteria</taxon>
        <taxon>Enterobacterales</taxon>
        <taxon>Enterobacteriaceae</taxon>
        <taxon>Escherichia</taxon>
    </lineage>
</organism>
<name>A0A0H2V7H7_ECOL6</name>
<proteinExistence type="predicted"/>
<accession>A0A0H2V7H7</accession>
<reference evidence="1 2" key="1">
    <citation type="journal article" date="2002" name="Proc. Natl. Acad. Sci. U.S.A.">
        <title>Extensive mosaic structure revealed by the complete genome sequence of uropathogenic Escherichia coli.</title>
        <authorList>
            <person name="Welch R.A."/>
            <person name="Burland V."/>
            <person name="Plunkett G.III."/>
            <person name="Redford P."/>
            <person name="Roesch P."/>
            <person name="Rasko D."/>
            <person name="Buckles E.L."/>
            <person name="Liou S.R."/>
            <person name="Boutin A."/>
            <person name="Hackett J."/>
            <person name="Stroud D."/>
            <person name="Mayhew G.F."/>
            <person name="Rose D.J."/>
            <person name="Zhou S."/>
            <person name="Schwartz D.C."/>
            <person name="Perna N.T."/>
            <person name="Mobley H.L."/>
            <person name="Donnenberg M.S."/>
            <person name="Blattner F.R."/>
        </authorList>
    </citation>
    <scope>NUCLEOTIDE SEQUENCE [LARGE SCALE GENOMIC DNA]</scope>
    <source>
        <strain evidence="2">CFT073 / ATCC 700928 / UPEC</strain>
    </source>
</reference>